<dbReference type="SUPFAM" id="SSF54909">
    <property type="entry name" value="Dimeric alpha+beta barrel"/>
    <property type="match status" value="1"/>
</dbReference>
<dbReference type="AlphaFoldDB" id="A0A1B8GS75"/>
<dbReference type="Pfam" id="PF03992">
    <property type="entry name" value="ABM"/>
    <property type="match status" value="1"/>
</dbReference>
<dbReference type="Proteomes" id="UP000091956">
    <property type="component" value="Unassembled WGS sequence"/>
</dbReference>
<reference evidence="2 3" key="1">
    <citation type="submission" date="2016-03" db="EMBL/GenBank/DDBJ databases">
        <title>Comparative genomics of Pseudogymnoascus destructans, the fungus causing white-nose syndrome of bats.</title>
        <authorList>
            <person name="Palmer J.M."/>
            <person name="Drees K.P."/>
            <person name="Foster J.T."/>
            <person name="Lindner D.L."/>
        </authorList>
    </citation>
    <scope>NUCLEOTIDE SEQUENCE [LARGE SCALE GENOMIC DNA]</scope>
    <source>
        <strain evidence="2 3">UAMH 10579</strain>
    </source>
</reference>
<feature type="domain" description="ABM" evidence="1">
    <location>
        <begin position="3"/>
        <end position="79"/>
    </location>
</feature>
<evidence type="ECO:0000259" key="1">
    <source>
        <dbReference type="Pfam" id="PF03992"/>
    </source>
</evidence>
<gene>
    <name evidence="2" type="ORF">VE01_03316</name>
</gene>
<name>A0A1B8GS75_9PEZI</name>
<dbReference type="InterPro" id="IPR007138">
    <property type="entry name" value="ABM_dom"/>
</dbReference>
<protein>
    <recommendedName>
        <fullName evidence="1">ABM domain-containing protein</fullName>
    </recommendedName>
</protein>
<dbReference type="RefSeq" id="XP_018132420.1">
    <property type="nucleotide sequence ID" value="XM_018272811.1"/>
</dbReference>
<dbReference type="Gene3D" id="3.30.70.100">
    <property type="match status" value="1"/>
</dbReference>
<dbReference type="PANTHER" id="PTHR40624:SF1">
    <property type="entry name" value="BIOSYNTHESIS MONOOXYGENASE, PUTATIVE (AFU_ORTHOLOGUE AFUA_1G12025)-RELATED"/>
    <property type="match status" value="1"/>
</dbReference>
<keyword evidence="3" id="KW-1185">Reference proteome</keyword>
<organism evidence="2 3">
    <name type="scientific">Pseudogymnoascus verrucosus</name>
    <dbReference type="NCBI Taxonomy" id="342668"/>
    <lineage>
        <taxon>Eukaryota</taxon>
        <taxon>Fungi</taxon>
        <taxon>Dikarya</taxon>
        <taxon>Ascomycota</taxon>
        <taxon>Pezizomycotina</taxon>
        <taxon>Leotiomycetes</taxon>
        <taxon>Thelebolales</taxon>
        <taxon>Thelebolaceae</taxon>
        <taxon>Pseudogymnoascus</taxon>
    </lineage>
</organism>
<evidence type="ECO:0000313" key="2">
    <source>
        <dbReference type="EMBL" id="OBT98687.1"/>
    </source>
</evidence>
<sequence>MSIYVVAIITPAPGKEELVKSLLADFANTVKTNEPNAVRYLVLEQYDGHEGELCKLVVQETYHTQEAFDEHFKTEHFAALGKLIGEGGLLARPLDIKKVRPFGGFESR</sequence>
<accession>A0A1B8GS75</accession>
<evidence type="ECO:0000313" key="3">
    <source>
        <dbReference type="Proteomes" id="UP000091956"/>
    </source>
</evidence>
<reference evidence="3" key="2">
    <citation type="journal article" date="2018" name="Nat. Commun.">
        <title>Extreme sensitivity to ultraviolet light in the fungal pathogen causing white-nose syndrome of bats.</title>
        <authorList>
            <person name="Palmer J.M."/>
            <person name="Drees K.P."/>
            <person name="Foster J.T."/>
            <person name="Lindner D.L."/>
        </authorList>
    </citation>
    <scope>NUCLEOTIDE SEQUENCE [LARGE SCALE GENOMIC DNA]</scope>
    <source>
        <strain evidence="3">UAMH 10579</strain>
    </source>
</reference>
<dbReference type="GeneID" id="28836702"/>
<dbReference type="InterPro" id="IPR011008">
    <property type="entry name" value="Dimeric_a/b-barrel"/>
</dbReference>
<dbReference type="EMBL" id="KV460215">
    <property type="protein sequence ID" value="OBT98687.1"/>
    <property type="molecule type" value="Genomic_DNA"/>
</dbReference>
<dbReference type="PANTHER" id="PTHR40624">
    <property type="entry name" value="BIOSYNTHESIS MONOOXYGENASE, PUTATIVE (AFU_ORTHOLOGUE AFUA_1G12025)-RELATED"/>
    <property type="match status" value="1"/>
</dbReference>
<dbReference type="STRING" id="342668.A0A1B8GS75"/>
<proteinExistence type="predicted"/>